<dbReference type="Proteomes" id="UP001551011">
    <property type="component" value="Unassembled WGS sequence"/>
</dbReference>
<proteinExistence type="predicted"/>
<gene>
    <name evidence="1" type="ORF">AB0H04_46020</name>
</gene>
<comment type="caution">
    <text evidence="1">The sequence shown here is derived from an EMBL/GenBank/DDBJ whole genome shotgun (WGS) entry which is preliminary data.</text>
</comment>
<protein>
    <submittedName>
        <fullName evidence="1">Uncharacterized protein</fullName>
    </submittedName>
</protein>
<evidence type="ECO:0000313" key="1">
    <source>
        <dbReference type="EMBL" id="MEU5714061.1"/>
    </source>
</evidence>
<evidence type="ECO:0000313" key="2">
    <source>
        <dbReference type="Proteomes" id="UP001551011"/>
    </source>
</evidence>
<accession>A0ABV3AQ45</accession>
<organism evidence="1 2">
    <name type="scientific">Streptomyces flaveolus</name>
    <dbReference type="NCBI Taxonomy" id="67297"/>
    <lineage>
        <taxon>Bacteria</taxon>
        <taxon>Bacillati</taxon>
        <taxon>Actinomycetota</taxon>
        <taxon>Actinomycetes</taxon>
        <taxon>Kitasatosporales</taxon>
        <taxon>Streptomycetaceae</taxon>
        <taxon>Streptomyces</taxon>
    </lineage>
</organism>
<dbReference type="EMBL" id="JBFAEG010000070">
    <property type="protein sequence ID" value="MEU5714061.1"/>
    <property type="molecule type" value="Genomic_DNA"/>
</dbReference>
<name>A0ABV3AQ45_9ACTN</name>
<dbReference type="RefSeq" id="WP_030658815.1">
    <property type="nucleotide sequence ID" value="NZ_JBEXDP010000128.1"/>
</dbReference>
<reference evidence="1 2" key="1">
    <citation type="submission" date="2024-06" db="EMBL/GenBank/DDBJ databases">
        <title>The Natural Products Discovery Center: Release of the First 8490 Sequenced Strains for Exploring Actinobacteria Biosynthetic Diversity.</title>
        <authorList>
            <person name="Kalkreuter E."/>
            <person name="Kautsar S.A."/>
            <person name="Yang D."/>
            <person name="Bader C.D."/>
            <person name="Teijaro C.N."/>
            <person name="Fluegel L."/>
            <person name="Davis C.M."/>
            <person name="Simpson J.R."/>
            <person name="Lauterbach L."/>
            <person name="Steele A.D."/>
            <person name="Gui C."/>
            <person name="Meng S."/>
            <person name="Li G."/>
            <person name="Viehrig K."/>
            <person name="Ye F."/>
            <person name="Su P."/>
            <person name="Kiefer A.F."/>
            <person name="Nichols A."/>
            <person name="Cepeda A.J."/>
            <person name="Yan W."/>
            <person name="Fan B."/>
            <person name="Jiang Y."/>
            <person name="Adhikari A."/>
            <person name="Zheng C.-J."/>
            <person name="Schuster L."/>
            <person name="Cowan T.M."/>
            <person name="Smanski M.J."/>
            <person name="Chevrette M.G."/>
            <person name="De Carvalho L.P.S."/>
            <person name="Shen B."/>
        </authorList>
    </citation>
    <scope>NUCLEOTIDE SEQUENCE [LARGE SCALE GENOMIC DNA]</scope>
    <source>
        <strain evidence="1 2">NPDC020594</strain>
    </source>
</reference>
<sequence>MLSLGPQAPPDFTRYRRGGGELVFDWRVSQESVTTAERQAYLRSITRGYAGGRYFLPVLPPMKR</sequence>
<keyword evidence="2" id="KW-1185">Reference proteome</keyword>